<dbReference type="GO" id="GO:0006364">
    <property type="term" value="P:rRNA processing"/>
    <property type="evidence" value="ECO:0007669"/>
    <property type="project" value="UniProtKB-KW"/>
</dbReference>
<accession>A0A556V6M1</accession>
<dbReference type="GO" id="GO:2000234">
    <property type="term" value="P:positive regulation of rRNA processing"/>
    <property type="evidence" value="ECO:0007669"/>
    <property type="project" value="TreeGrafter"/>
</dbReference>
<name>A0A556V6M1_BAGYA</name>
<dbReference type="InterPro" id="IPR053826">
    <property type="entry name" value="WDR75"/>
</dbReference>
<feature type="domain" description="WD repeat-containing protein 75 second beta-propeller" evidence="9">
    <location>
        <begin position="80"/>
        <end position="130"/>
    </location>
</feature>
<dbReference type="Pfam" id="PF23769">
    <property type="entry name" value="Beta-prop_WDR75_2nd"/>
    <property type="match status" value="1"/>
</dbReference>
<feature type="region of interest" description="Disordered" evidence="8">
    <location>
        <begin position="1"/>
        <end position="26"/>
    </location>
</feature>
<keyword evidence="5" id="KW-0677">Repeat</keyword>
<dbReference type="GO" id="GO:0045943">
    <property type="term" value="P:positive regulation of transcription by RNA polymerase I"/>
    <property type="evidence" value="ECO:0007669"/>
    <property type="project" value="InterPro"/>
</dbReference>
<evidence type="ECO:0000256" key="4">
    <source>
        <dbReference type="ARBA" id="ARBA00022574"/>
    </source>
</evidence>
<protein>
    <submittedName>
        <fullName evidence="10">WD repeat-containing protein 75</fullName>
    </submittedName>
</protein>
<evidence type="ECO:0000313" key="11">
    <source>
        <dbReference type="Proteomes" id="UP000319801"/>
    </source>
</evidence>
<evidence type="ECO:0000256" key="2">
    <source>
        <dbReference type="ARBA" id="ARBA00022517"/>
    </source>
</evidence>
<evidence type="ECO:0000256" key="1">
    <source>
        <dbReference type="ARBA" id="ARBA00004604"/>
    </source>
</evidence>
<dbReference type="GO" id="GO:0032040">
    <property type="term" value="C:small-subunit processome"/>
    <property type="evidence" value="ECO:0007669"/>
    <property type="project" value="InterPro"/>
</dbReference>
<dbReference type="Proteomes" id="UP000319801">
    <property type="component" value="Unassembled WGS sequence"/>
</dbReference>
<dbReference type="OrthoDB" id="8959337at2759"/>
<dbReference type="PANTHER" id="PTHR44215:SF1">
    <property type="entry name" value="WD REPEAT-CONTAINING PROTEIN 75"/>
    <property type="match status" value="1"/>
</dbReference>
<feature type="compositionally biased region" description="Acidic residues" evidence="8">
    <location>
        <begin position="233"/>
        <end position="254"/>
    </location>
</feature>
<keyword evidence="3" id="KW-0698">rRNA processing</keyword>
<feature type="region of interest" description="Disordered" evidence="8">
    <location>
        <begin position="228"/>
        <end position="262"/>
    </location>
</feature>
<comment type="caution">
    <text evidence="10">The sequence shown here is derived from an EMBL/GenBank/DDBJ whole genome shotgun (WGS) entry which is preliminary data.</text>
</comment>
<keyword evidence="7" id="KW-0539">Nucleus</keyword>
<keyword evidence="6" id="KW-0804">Transcription</keyword>
<gene>
    <name evidence="10" type="ORF">Baya_13076</name>
</gene>
<dbReference type="InterPro" id="IPR057644">
    <property type="entry name" value="Beta-prop_WDR75_2nd"/>
</dbReference>
<feature type="compositionally biased region" description="Polar residues" evidence="8">
    <location>
        <begin position="1"/>
        <end position="18"/>
    </location>
</feature>
<evidence type="ECO:0000259" key="9">
    <source>
        <dbReference type="Pfam" id="PF23769"/>
    </source>
</evidence>
<dbReference type="GO" id="GO:0003723">
    <property type="term" value="F:RNA binding"/>
    <property type="evidence" value="ECO:0007669"/>
    <property type="project" value="InterPro"/>
</dbReference>
<evidence type="ECO:0000256" key="7">
    <source>
        <dbReference type="ARBA" id="ARBA00023242"/>
    </source>
</evidence>
<keyword evidence="4" id="KW-0853">WD repeat</keyword>
<keyword evidence="2" id="KW-0690">Ribosome biogenesis</keyword>
<dbReference type="EMBL" id="VCAZ01000134">
    <property type="protein sequence ID" value="TSW62332.1"/>
    <property type="molecule type" value="Genomic_DNA"/>
</dbReference>
<comment type="subcellular location">
    <subcellularLocation>
        <location evidence="1">Nucleus</location>
        <location evidence="1">Nucleolus</location>
    </subcellularLocation>
</comment>
<evidence type="ECO:0000256" key="6">
    <source>
        <dbReference type="ARBA" id="ARBA00023163"/>
    </source>
</evidence>
<dbReference type="AlphaFoldDB" id="A0A556V6M1"/>
<dbReference type="PANTHER" id="PTHR44215">
    <property type="entry name" value="WD REPEAT-CONTAINING PROTEIN 75"/>
    <property type="match status" value="1"/>
</dbReference>
<proteinExistence type="predicted"/>
<organism evidence="10 11">
    <name type="scientific">Bagarius yarrelli</name>
    <name type="common">Goonch</name>
    <name type="synonym">Bagrus yarrelli</name>
    <dbReference type="NCBI Taxonomy" id="175774"/>
    <lineage>
        <taxon>Eukaryota</taxon>
        <taxon>Metazoa</taxon>
        <taxon>Chordata</taxon>
        <taxon>Craniata</taxon>
        <taxon>Vertebrata</taxon>
        <taxon>Euteleostomi</taxon>
        <taxon>Actinopterygii</taxon>
        <taxon>Neopterygii</taxon>
        <taxon>Teleostei</taxon>
        <taxon>Ostariophysi</taxon>
        <taxon>Siluriformes</taxon>
        <taxon>Sisoridae</taxon>
        <taxon>Sisorinae</taxon>
        <taxon>Bagarius</taxon>
    </lineage>
</organism>
<reference evidence="10 11" key="1">
    <citation type="journal article" date="2019" name="Genome Biol. Evol.">
        <title>Whole-Genome Sequencing of the Giant Devil Catfish, Bagarius yarrelli.</title>
        <authorList>
            <person name="Jiang W."/>
            <person name="Lv Y."/>
            <person name="Cheng L."/>
            <person name="Yang K."/>
            <person name="Chao B."/>
            <person name="Wang X."/>
            <person name="Li Y."/>
            <person name="Pan X."/>
            <person name="You X."/>
            <person name="Zhang Y."/>
            <person name="Yang J."/>
            <person name="Li J."/>
            <person name="Zhang X."/>
            <person name="Liu S."/>
            <person name="Sun C."/>
            <person name="Yang J."/>
            <person name="Shi Q."/>
        </authorList>
    </citation>
    <scope>NUCLEOTIDE SEQUENCE [LARGE SCALE GENOMIC DNA]</scope>
    <source>
        <strain evidence="10">JWS20170419001</strain>
        <tissue evidence="10">Muscle</tissue>
    </source>
</reference>
<evidence type="ECO:0000313" key="10">
    <source>
        <dbReference type="EMBL" id="TSW62332.1"/>
    </source>
</evidence>
<evidence type="ECO:0000256" key="8">
    <source>
        <dbReference type="SAM" id="MobiDB-lite"/>
    </source>
</evidence>
<keyword evidence="11" id="KW-1185">Reference proteome</keyword>
<evidence type="ECO:0000256" key="5">
    <source>
        <dbReference type="ARBA" id="ARBA00022737"/>
    </source>
</evidence>
<sequence length="299" mass="33253">MTLTNISPRFNGVNNQKRFQGEEPPPGHVTLLAATTACVPPTLLLTDGSLLAVARRGGDGVERGHLDHFDHSVSPPGAISEPRPLFTQKSVCSGKVQRSVFAPRDQPLDSCDERTRWLNRSRLYFLTENMDLLTFSTRTEDERILNSRKQLLVDDSVAVTPFYLLLGKHNRSQEQKDSGSSQTPDRVQLPQGSVAIKELLHTPAHVLPAASVLCSMFVKSLLISSGSRKENEPLEQEAEESEKEEVDSEEEMETSDCQLEARTLGSVLEPKLQLSKVEERELKSVRKTDFSWVSSSINS</sequence>
<evidence type="ECO:0000256" key="3">
    <source>
        <dbReference type="ARBA" id="ARBA00022552"/>
    </source>
</evidence>